<dbReference type="InterPro" id="IPR012319">
    <property type="entry name" value="FPG_cat"/>
</dbReference>
<dbReference type="AlphaFoldDB" id="A0A099KS31"/>
<comment type="catalytic activity">
    <reaction evidence="14 15">
        <text>2'-deoxyribonucleotide-(2'-deoxyribose 5'-phosphate)-2'-deoxyribonucleotide-DNA = a 3'-end 2'-deoxyribonucleotide-(2,3-dehydro-2,3-deoxyribose 5'-phosphate)-DNA + a 5'-end 5'-phospho-2'-deoxyribonucleoside-DNA + H(+)</text>
        <dbReference type="Rhea" id="RHEA:66592"/>
        <dbReference type="Rhea" id="RHEA-COMP:13180"/>
        <dbReference type="Rhea" id="RHEA-COMP:16897"/>
        <dbReference type="Rhea" id="RHEA-COMP:17067"/>
        <dbReference type="ChEBI" id="CHEBI:15378"/>
        <dbReference type="ChEBI" id="CHEBI:136412"/>
        <dbReference type="ChEBI" id="CHEBI:157695"/>
        <dbReference type="ChEBI" id="CHEBI:167181"/>
        <dbReference type="EC" id="4.2.99.18"/>
    </reaction>
</comment>
<reference evidence="18 19" key="1">
    <citation type="submission" date="2014-08" db="EMBL/GenBank/DDBJ databases">
        <title>Genomic and Phenotypic Diversity of Colwellia psychrerythraea strains from Disparate Marine Basins.</title>
        <authorList>
            <person name="Techtmann S.M."/>
            <person name="Stelling S.C."/>
            <person name="Utturkar S.M."/>
            <person name="Alshibli N."/>
            <person name="Harris A."/>
            <person name="Brown S.D."/>
            <person name="Hazen T.C."/>
        </authorList>
    </citation>
    <scope>NUCLEOTIDE SEQUENCE [LARGE SCALE GENOMIC DNA]</scope>
    <source>
        <strain evidence="18 19">ND2E</strain>
    </source>
</reference>
<dbReference type="HAMAP" id="MF_00103">
    <property type="entry name" value="Fapy_DNA_glycosyl"/>
    <property type="match status" value="1"/>
</dbReference>
<dbReference type="Pfam" id="PF06831">
    <property type="entry name" value="H2TH"/>
    <property type="match status" value="1"/>
</dbReference>
<dbReference type="SUPFAM" id="SSF46946">
    <property type="entry name" value="S13-like H2TH domain"/>
    <property type="match status" value="1"/>
</dbReference>
<keyword evidence="9 15" id="KW-0238">DNA-binding</keyword>
<evidence type="ECO:0000313" key="19">
    <source>
        <dbReference type="Proteomes" id="UP000029843"/>
    </source>
</evidence>
<dbReference type="GO" id="GO:0034039">
    <property type="term" value="F:8-oxo-7,8-dihydroguanine DNA N-glycosylase activity"/>
    <property type="evidence" value="ECO:0007669"/>
    <property type="project" value="TreeGrafter"/>
</dbReference>
<keyword evidence="5 15" id="KW-0227">DNA damage</keyword>
<dbReference type="PROSITE" id="PS51066">
    <property type="entry name" value="ZF_FPG_2"/>
    <property type="match status" value="1"/>
</dbReference>
<dbReference type="SMART" id="SM01232">
    <property type="entry name" value="H2TH"/>
    <property type="match status" value="1"/>
</dbReference>
<evidence type="ECO:0000256" key="3">
    <source>
        <dbReference type="ARBA" id="ARBA00011245"/>
    </source>
</evidence>
<keyword evidence="10 15" id="KW-0234">DNA repair</keyword>
<dbReference type="InterPro" id="IPR010663">
    <property type="entry name" value="Znf_FPG/IleRS"/>
</dbReference>
<dbReference type="PANTHER" id="PTHR22993">
    <property type="entry name" value="FORMAMIDOPYRIMIDINE-DNA GLYCOSYLASE"/>
    <property type="match status" value="1"/>
</dbReference>
<evidence type="ECO:0000256" key="10">
    <source>
        <dbReference type="ARBA" id="ARBA00023204"/>
    </source>
</evidence>
<keyword evidence="7 15" id="KW-0378">Hydrolase</keyword>
<dbReference type="GO" id="GO:0140078">
    <property type="term" value="F:class I DNA-(apurinic or apyrimidinic site) endonuclease activity"/>
    <property type="evidence" value="ECO:0007669"/>
    <property type="project" value="UniProtKB-EC"/>
</dbReference>
<dbReference type="GO" id="GO:0008270">
    <property type="term" value="F:zinc ion binding"/>
    <property type="evidence" value="ECO:0007669"/>
    <property type="project" value="UniProtKB-UniRule"/>
</dbReference>
<dbReference type="SUPFAM" id="SSF81624">
    <property type="entry name" value="N-terminal domain of MutM-like DNA repair proteins"/>
    <property type="match status" value="1"/>
</dbReference>
<dbReference type="FunFam" id="3.20.190.10:FF:000001">
    <property type="entry name" value="Formamidopyrimidine-DNA glycosylase"/>
    <property type="match status" value="1"/>
</dbReference>
<evidence type="ECO:0000256" key="2">
    <source>
        <dbReference type="ARBA" id="ARBA00009409"/>
    </source>
</evidence>
<evidence type="ECO:0000256" key="11">
    <source>
        <dbReference type="ARBA" id="ARBA00023239"/>
    </source>
</evidence>
<dbReference type="EC" id="3.2.2.23" evidence="15"/>
<dbReference type="PANTHER" id="PTHR22993:SF9">
    <property type="entry name" value="FORMAMIDOPYRIMIDINE-DNA GLYCOSYLASE"/>
    <property type="match status" value="1"/>
</dbReference>
<dbReference type="EC" id="4.2.99.18" evidence="15"/>
<organism evidence="18 19">
    <name type="scientific">Colwellia psychrerythraea</name>
    <name type="common">Vibrio psychroerythus</name>
    <dbReference type="NCBI Taxonomy" id="28229"/>
    <lineage>
        <taxon>Bacteria</taxon>
        <taxon>Pseudomonadati</taxon>
        <taxon>Pseudomonadota</taxon>
        <taxon>Gammaproteobacteria</taxon>
        <taxon>Alteromonadales</taxon>
        <taxon>Colwelliaceae</taxon>
        <taxon>Colwellia</taxon>
    </lineage>
</organism>
<dbReference type="Gene3D" id="1.10.8.50">
    <property type="match status" value="1"/>
</dbReference>
<comment type="catalytic activity">
    <reaction evidence="1 15">
        <text>Hydrolysis of DNA containing ring-opened 7-methylguanine residues, releasing 2,6-diamino-4-hydroxy-5-(N-methyl)formamidopyrimidine.</text>
        <dbReference type="EC" id="3.2.2.23"/>
    </reaction>
</comment>
<feature type="active site" description="Proton donor; for delta-elimination activity" evidence="15">
    <location>
        <position position="260"/>
    </location>
</feature>
<dbReference type="InterPro" id="IPR035937">
    <property type="entry name" value="FPG_N"/>
</dbReference>
<dbReference type="OrthoDB" id="9800855at2"/>
<proteinExistence type="inferred from homology"/>
<dbReference type="GO" id="GO:0006284">
    <property type="term" value="P:base-excision repair"/>
    <property type="evidence" value="ECO:0007669"/>
    <property type="project" value="InterPro"/>
</dbReference>
<dbReference type="SMART" id="SM00898">
    <property type="entry name" value="Fapy_DNA_glyco"/>
    <property type="match status" value="1"/>
</dbReference>
<dbReference type="InterPro" id="IPR010979">
    <property type="entry name" value="Ribosomal_uS13-like_H2TH"/>
</dbReference>
<evidence type="ECO:0000256" key="13">
    <source>
        <dbReference type="ARBA" id="ARBA00023295"/>
    </source>
</evidence>
<evidence type="ECO:0000256" key="5">
    <source>
        <dbReference type="ARBA" id="ARBA00022763"/>
    </source>
</evidence>
<sequence length="271" mass="30041">MPELPEVEVCRLGISPHVIAQEVSEVIIRNGRLRWPIPDEVCSVVGLPVLKVERRAKYLLLRFSIGTLLLHLGMSGTIRVIAKDTPVAKHDHFDLVFKHGESLRLNDPRRFGAVLWLANDQDELGLLTKLGPEPLSDGFSEGYLFNKAKNRNVPIKTFLMNNRVVVGVGNIYANEALFQAGILPTAKAKDINEQRMNNLTTIIKKVLASAITQGGTTLKDFTQADGRPGYFAQSLMVYGRAGEACVVCQTKLQEIRQSNRSSVFCPSCQQD</sequence>
<comment type="function">
    <text evidence="15">Involved in base excision repair of DNA damaged by oxidation or by mutagenic agents. Acts as DNA glycosylase that recognizes and removes damaged bases. Has a preference for oxidized purines, such as 7,8-dihydro-8-oxoguanine (8-oxoG). Has AP (apurinic/apyrimidinic) lyase activity and introduces nicks in the DNA strand. Cleaves the DNA backbone by beta-delta elimination to generate a single-strand break at the site of the removed base with both 3'- and 5'-phosphates.</text>
</comment>
<comment type="similarity">
    <text evidence="2 15">Belongs to the FPG family.</text>
</comment>
<feature type="active site" description="Schiff-base intermediate with DNA" evidence="15">
    <location>
        <position position="2"/>
    </location>
</feature>
<dbReference type="EMBL" id="JQED01000017">
    <property type="protein sequence ID" value="KGJ92652.1"/>
    <property type="molecule type" value="Genomic_DNA"/>
</dbReference>
<keyword evidence="8 15" id="KW-0862">Zinc</keyword>
<evidence type="ECO:0000256" key="6">
    <source>
        <dbReference type="ARBA" id="ARBA00022771"/>
    </source>
</evidence>
<comment type="caution">
    <text evidence="18">The sequence shown here is derived from an EMBL/GenBank/DDBJ whole genome shotgun (WGS) entry which is preliminary data.</text>
</comment>
<evidence type="ECO:0000256" key="9">
    <source>
        <dbReference type="ARBA" id="ARBA00023125"/>
    </source>
</evidence>
<dbReference type="InterPro" id="IPR020629">
    <property type="entry name" value="FPG_Glyclase"/>
</dbReference>
<dbReference type="Pfam" id="PF06827">
    <property type="entry name" value="zf-FPG_IleRS"/>
    <property type="match status" value="1"/>
</dbReference>
<feature type="active site" description="Proton donor; for beta-elimination activity" evidence="15">
    <location>
        <position position="57"/>
    </location>
</feature>
<feature type="binding site" evidence="15">
    <location>
        <position position="151"/>
    </location>
    <ligand>
        <name>DNA</name>
        <dbReference type="ChEBI" id="CHEBI:16991"/>
    </ligand>
</feature>
<evidence type="ECO:0000256" key="8">
    <source>
        <dbReference type="ARBA" id="ARBA00022833"/>
    </source>
</evidence>
<dbReference type="NCBIfam" id="NF002211">
    <property type="entry name" value="PRK01103.1"/>
    <property type="match status" value="1"/>
</dbReference>
<feature type="binding site" evidence="15">
    <location>
        <position position="109"/>
    </location>
    <ligand>
        <name>DNA</name>
        <dbReference type="ChEBI" id="CHEBI:16991"/>
    </ligand>
</feature>
<evidence type="ECO:0000256" key="15">
    <source>
        <dbReference type="HAMAP-Rule" id="MF_00103"/>
    </source>
</evidence>
<dbReference type="Pfam" id="PF01149">
    <property type="entry name" value="Fapy_DNA_glyco"/>
    <property type="match status" value="1"/>
</dbReference>
<gene>
    <name evidence="15" type="primary">mutM</name>
    <name evidence="15" type="synonym">fpg</name>
    <name evidence="18" type="ORF">ND2E_2900</name>
</gene>
<evidence type="ECO:0000259" key="17">
    <source>
        <dbReference type="PROSITE" id="PS51068"/>
    </source>
</evidence>
<evidence type="ECO:0000259" key="16">
    <source>
        <dbReference type="PROSITE" id="PS51066"/>
    </source>
</evidence>
<dbReference type="Gene3D" id="3.20.190.10">
    <property type="entry name" value="MutM-like, N-terminal"/>
    <property type="match status" value="1"/>
</dbReference>
<feature type="domain" description="Formamidopyrimidine-DNA glycosylase catalytic" evidence="17">
    <location>
        <begin position="2"/>
        <end position="112"/>
    </location>
</feature>
<dbReference type="FunFam" id="1.10.8.50:FF:000003">
    <property type="entry name" value="Formamidopyrimidine-DNA glycosylase"/>
    <property type="match status" value="1"/>
</dbReference>
<accession>A0A099KS31</accession>
<comment type="cofactor">
    <cofactor evidence="15">
        <name>Zn(2+)</name>
        <dbReference type="ChEBI" id="CHEBI:29105"/>
    </cofactor>
    <text evidence="15">Binds 1 zinc ion per subunit.</text>
</comment>
<keyword evidence="4 15" id="KW-0479">Metal-binding</keyword>
<dbReference type="InterPro" id="IPR000214">
    <property type="entry name" value="Znf_DNA_glyclase/AP_lyase"/>
</dbReference>
<dbReference type="SUPFAM" id="SSF57716">
    <property type="entry name" value="Glucocorticoid receptor-like (DNA-binding domain)"/>
    <property type="match status" value="1"/>
</dbReference>
<evidence type="ECO:0000256" key="14">
    <source>
        <dbReference type="ARBA" id="ARBA00044632"/>
    </source>
</evidence>
<feature type="binding site" evidence="15">
    <location>
        <position position="90"/>
    </location>
    <ligand>
        <name>DNA</name>
        <dbReference type="ChEBI" id="CHEBI:16991"/>
    </ligand>
</feature>
<dbReference type="PROSITE" id="PS51068">
    <property type="entry name" value="FPG_CAT"/>
    <property type="match status" value="1"/>
</dbReference>
<evidence type="ECO:0000256" key="12">
    <source>
        <dbReference type="ARBA" id="ARBA00023268"/>
    </source>
</evidence>
<dbReference type="RefSeq" id="WP_033093653.1">
    <property type="nucleotide sequence ID" value="NZ_JQED01000017.1"/>
</dbReference>
<dbReference type="Proteomes" id="UP000029843">
    <property type="component" value="Unassembled WGS sequence"/>
</dbReference>
<comment type="subunit">
    <text evidence="3 15">Monomer.</text>
</comment>
<keyword evidence="12 15" id="KW-0511">Multifunctional enzyme</keyword>
<feature type="domain" description="FPG-type" evidence="16">
    <location>
        <begin position="236"/>
        <end position="270"/>
    </location>
</feature>
<keyword evidence="13 15" id="KW-0326">Glycosidase</keyword>
<dbReference type="InterPro" id="IPR015886">
    <property type="entry name" value="H2TH_FPG"/>
</dbReference>
<dbReference type="NCBIfam" id="TIGR00577">
    <property type="entry name" value="fpg"/>
    <property type="match status" value="1"/>
</dbReference>
<dbReference type="PATRIC" id="fig|28229.4.peg.1942"/>
<evidence type="ECO:0000313" key="18">
    <source>
        <dbReference type="EMBL" id="KGJ92652.1"/>
    </source>
</evidence>
<dbReference type="CDD" id="cd08966">
    <property type="entry name" value="EcFpg-like_N"/>
    <property type="match status" value="1"/>
</dbReference>
<keyword evidence="11 15" id="KW-0456">Lyase</keyword>
<name>A0A099KS31_COLPS</name>
<feature type="active site" description="Proton donor" evidence="15">
    <location>
        <position position="3"/>
    </location>
</feature>
<evidence type="ECO:0000256" key="4">
    <source>
        <dbReference type="ARBA" id="ARBA00022723"/>
    </source>
</evidence>
<dbReference type="GO" id="GO:0003684">
    <property type="term" value="F:damaged DNA binding"/>
    <property type="evidence" value="ECO:0007669"/>
    <property type="project" value="InterPro"/>
</dbReference>
<keyword evidence="6 15" id="KW-0863">Zinc-finger</keyword>
<evidence type="ECO:0000256" key="7">
    <source>
        <dbReference type="ARBA" id="ARBA00022801"/>
    </source>
</evidence>
<evidence type="ECO:0000256" key="1">
    <source>
        <dbReference type="ARBA" id="ARBA00001668"/>
    </source>
</evidence>
<protein>
    <recommendedName>
        <fullName evidence="15">Formamidopyrimidine-DNA glycosylase</fullName>
        <shortName evidence="15">Fapy-DNA glycosylase</shortName>
        <ecNumber evidence="15">3.2.2.23</ecNumber>
    </recommendedName>
    <alternativeName>
        <fullName evidence="15">DNA-(apurinic or apyrimidinic site) lyase MutM</fullName>
        <shortName evidence="15">AP lyase MutM</shortName>
        <ecNumber evidence="15">4.2.99.18</ecNumber>
    </alternativeName>
</protein>